<dbReference type="HOGENOM" id="CLU_074824_1_1_6"/>
<protein>
    <recommendedName>
        <fullName evidence="3">SapC family protein</fullName>
    </recommendedName>
</protein>
<dbReference type="RefSeq" id="WP_007640735.1">
    <property type="nucleotide sequence ID" value="NC_020514.1"/>
</dbReference>
<proteinExistence type="predicted"/>
<dbReference type="EMBL" id="CP003837">
    <property type="protein sequence ID" value="AGH43008.1"/>
    <property type="molecule type" value="Genomic_DNA"/>
</dbReference>
<reference evidence="1 2" key="1">
    <citation type="journal article" date="2013" name="Genome Announc.">
        <title>Complete Genome Sequence of Glaciecola psychrophila Strain 170T.</title>
        <authorList>
            <person name="Yin J."/>
            <person name="Chen J."/>
            <person name="Liu G."/>
            <person name="Yu Y."/>
            <person name="Song L."/>
            <person name="Wang X."/>
            <person name="Qu X."/>
        </authorList>
    </citation>
    <scope>NUCLEOTIDE SEQUENCE [LARGE SCALE GENOMIC DNA]</scope>
    <source>
        <strain evidence="1 2">170</strain>
    </source>
</reference>
<evidence type="ECO:0000313" key="1">
    <source>
        <dbReference type="EMBL" id="AGH43008.1"/>
    </source>
</evidence>
<organism evidence="1 2">
    <name type="scientific">Paraglaciecola psychrophila 170</name>
    <dbReference type="NCBI Taxonomy" id="1129794"/>
    <lineage>
        <taxon>Bacteria</taxon>
        <taxon>Pseudomonadati</taxon>
        <taxon>Pseudomonadota</taxon>
        <taxon>Gammaproteobacteria</taxon>
        <taxon>Alteromonadales</taxon>
        <taxon>Alteromonadaceae</taxon>
        <taxon>Paraglaciecola</taxon>
    </lineage>
</organism>
<gene>
    <name evidence="1" type="ORF">C427_0899</name>
</gene>
<dbReference type="AlphaFoldDB" id="K7AEG4"/>
<keyword evidence="2" id="KW-1185">Reference proteome</keyword>
<sequence length="250" mass="28098">MPNYVLLDPAKHQKKKILPHTNYNHSAHQHHVPVTINEFVQASTSFPVVFMKDPQEGKFHATALLGIIAGKNLHFTESDWLGTYVPASILRVPFELGPDLQNDKTLTLYVDEGSQYLSESQGQALFDGENQTQSLLQVQKVFADYFKDEIATQQFIAQLLDCNLLKEIELVVQYENSSSIKIKGIYTINQSALRELSDALVIDFNKKDYLTAIHAMLASLGQVNRLIKLHNGSDELKIAGVQMRLDSGEE</sequence>
<dbReference type="KEGG" id="gps:C427_0899"/>
<dbReference type="Pfam" id="PF07277">
    <property type="entry name" value="SapC"/>
    <property type="match status" value="1"/>
</dbReference>
<name>K7AEG4_9ALTE</name>
<dbReference type="STRING" id="1129794.C427_0899"/>
<evidence type="ECO:0008006" key="3">
    <source>
        <dbReference type="Google" id="ProtNLM"/>
    </source>
</evidence>
<evidence type="ECO:0000313" key="2">
    <source>
        <dbReference type="Proteomes" id="UP000011864"/>
    </source>
</evidence>
<accession>K7AEG4</accession>
<dbReference type="OrthoDB" id="9806524at2"/>
<dbReference type="InterPro" id="IPR010836">
    <property type="entry name" value="SapC"/>
</dbReference>
<dbReference type="PATRIC" id="fig|1129794.4.peg.885"/>
<dbReference type="eggNOG" id="COG1262">
    <property type="taxonomic scope" value="Bacteria"/>
</dbReference>
<dbReference type="Proteomes" id="UP000011864">
    <property type="component" value="Chromosome"/>
</dbReference>